<dbReference type="PANTHER" id="PTHR43429:SF1">
    <property type="entry name" value="NAD(P)H SULFUR OXIDOREDUCTASE (COA-DEPENDENT)"/>
    <property type="match status" value="1"/>
</dbReference>
<dbReference type="Pfam" id="PF07992">
    <property type="entry name" value="Pyr_redox_2"/>
    <property type="match status" value="1"/>
</dbReference>
<feature type="domain" description="Pyridine nucleotide-disulphide oxidoreductase dimerisation" evidence="7">
    <location>
        <begin position="331"/>
        <end position="433"/>
    </location>
</feature>
<accession>A0A7G1NZ97</accession>
<dbReference type="AlphaFoldDB" id="A0A7G1NZ97"/>
<dbReference type="InterPro" id="IPR050260">
    <property type="entry name" value="FAD-bd_OxRdtase"/>
</dbReference>
<reference evidence="9 10" key="1">
    <citation type="journal article" date="2014" name="Int. J. Syst. Evol. Microbiol.">
        <title>Complete genome sequence of Corynebacterium casei LMG S-19264T (=DSM 44701T), isolated from a smear-ripened cheese.</title>
        <authorList>
            <consortium name="US DOE Joint Genome Institute (JGI-PGF)"/>
            <person name="Walter F."/>
            <person name="Albersmeier A."/>
            <person name="Kalinowski J."/>
            <person name="Ruckert C."/>
        </authorList>
    </citation>
    <scope>NUCLEOTIDE SEQUENCE [LARGE SCALE GENOMIC DNA]</scope>
    <source>
        <strain evidence="9 10">JCM 4677</strain>
    </source>
</reference>
<keyword evidence="4" id="KW-0274">FAD</keyword>
<dbReference type="InterPro" id="IPR004099">
    <property type="entry name" value="Pyr_nucl-diS_OxRdtase_dimer"/>
</dbReference>
<dbReference type="PRINTS" id="PR00368">
    <property type="entry name" value="FADPNR"/>
</dbReference>
<evidence type="ECO:0000256" key="6">
    <source>
        <dbReference type="ARBA" id="ARBA00023284"/>
    </source>
</evidence>
<evidence type="ECO:0000256" key="4">
    <source>
        <dbReference type="ARBA" id="ARBA00022827"/>
    </source>
</evidence>
<evidence type="ECO:0000313" key="10">
    <source>
        <dbReference type="Proteomes" id="UP000516444"/>
    </source>
</evidence>
<dbReference type="Proteomes" id="UP000516444">
    <property type="component" value="Chromosome"/>
</dbReference>
<comment type="similarity">
    <text evidence="2">Belongs to the class-III pyridine nucleotide-disulfide oxidoreductase family.</text>
</comment>
<protein>
    <submittedName>
        <fullName evidence="9">Flavoprotein oxidoreductase</fullName>
    </submittedName>
</protein>
<evidence type="ECO:0000256" key="2">
    <source>
        <dbReference type="ARBA" id="ARBA00009130"/>
    </source>
</evidence>
<dbReference type="EMBL" id="AP023440">
    <property type="protein sequence ID" value="BCL26954.1"/>
    <property type="molecule type" value="Genomic_DNA"/>
</dbReference>
<dbReference type="PRINTS" id="PR00411">
    <property type="entry name" value="PNDRDTASEI"/>
</dbReference>
<feature type="domain" description="FAD/NAD(P)-binding" evidence="8">
    <location>
        <begin position="1"/>
        <end position="305"/>
    </location>
</feature>
<keyword evidence="10" id="KW-1185">Reference proteome</keyword>
<dbReference type="GO" id="GO:0016491">
    <property type="term" value="F:oxidoreductase activity"/>
    <property type="evidence" value="ECO:0007669"/>
    <property type="project" value="UniProtKB-KW"/>
</dbReference>
<evidence type="ECO:0000256" key="3">
    <source>
        <dbReference type="ARBA" id="ARBA00022630"/>
    </source>
</evidence>
<gene>
    <name evidence="9" type="ORF">GCM10017557_18130</name>
</gene>
<dbReference type="Pfam" id="PF02852">
    <property type="entry name" value="Pyr_redox_dim"/>
    <property type="match status" value="1"/>
</dbReference>
<dbReference type="PANTHER" id="PTHR43429">
    <property type="entry name" value="PYRIDINE NUCLEOTIDE-DISULFIDE OXIDOREDUCTASE DOMAIN-CONTAINING"/>
    <property type="match status" value="1"/>
</dbReference>
<keyword evidence="6" id="KW-0676">Redox-active center</keyword>
<dbReference type="KEGG" id="sgm:GCM10017557_18130"/>
<dbReference type="Gene3D" id="3.50.50.60">
    <property type="entry name" value="FAD/NAD(P)-binding domain"/>
    <property type="match status" value="2"/>
</dbReference>
<keyword evidence="5" id="KW-0560">Oxidoreductase</keyword>
<sequence length="453" mass="48119">MVVGGDAAGMSAASQARRMKGPDDLEIIAFERGHFSSFSACGIPYWVGGDVSDRDQLIARSPEEHRERGIDLRMRTEVTELDVAGGRVRSRDLESGAEAWTSYDKLVIATGARPVRPPLPGIDAPGVHGVQTLDDGQALIDTLNRTEGRRAVVIGAGYIGVEMAEALINRGYEVTVVNRGREPMSTLDPDMGRLVHDAMEGLGITMVNDAEVTKILTGEEGRVRAVVTQDTEYPADVVVLGIGVRPETALAEAAGLPLGEHGGLLTDLAMRVRGHENIWAGGDCVEVLDLVSGRERHIALGTHANKHGQVIGSNVGGGYATFPGVVGTAVSKVCALEIARTGLREKDAHRAGLRFETVTIESTSRAGYYPNAAPMTVKMLAELRTGRLLGVQIVGREGAGKRVDIAAVALTTGMTVEQMTALDLGYAPPFSPVWDPILVAARKAVTAVRKTTH</sequence>
<dbReference type="InterPro" id="IPR036188">
    <property type="entry name" value="FAD/NAD-bd_sf"/>
</dbReference>
<comment type="cofactor">
    <cofactor evidence="1">
        <name>FAD</name>
        <dbReference type="ChEBI" id="CHEBI:57692"/>
    </cofactor>
</comment>
<evidence type="ECO:0000259" key="8">
    <source>
        <dbReference type="Pfam" id="PF07992"/>
    </source>
</evidence>
<evidence type="ECO:0000256" key="1">
    <source>
        <dbReference type="ARBA" id="ARBA00001974"/>
    </source>
</evidence>
<evidence type="ECO:0000256" key="5">
    <source>
        <dbReference type="ARBA" id="ARBA00023002"/>
    </source>
</evidence>
<keyword evidence="3" id="KW-0285">Flavoprotein</keyword>
<dbReference type="InterPro" id="IPR016156">
    <property type="entry name" value="FAD/NAD-linked_Rdtase_dimer_sf"/>
</dbReference>
<dbReference type="SUPFAM" id="SSF51905">
    <property type="entry name" value="FAD/NAD(P)-binding domain"/>
    <property type="match status" value="2"/>
</dbReference>
<evidence type="ECO:0000259" key="7">
    <source>
        <dbReference type="Pfam" id="PF02852"/>
    </source>
</evidence>
<evidence type="ECO:0000313" key="9">
    <source>
        <dbReference type="EMBL" id="BCL26954.1"/>
    </source>
</evidence>
<organism evidence="9 10">
    <name type="scientific">Streptomyces aurantiacus</name>
    <dbReference type="NCBI Taxonomy" id="47760"/>
    <lineage>
        <taxon>Bacteria</taxon>
        <taxon>Bacillati</taxon>
        <taxon>Actinomycetota</taxon>
        <taxon>Actinomycetes</taxon>
        <taxon>Kitasatosporales</taxon>
        <taxon>Streptomycetaceae</taxon>
        <taxon>Streptomyces</taxon>
        <taxon>Streptomyces aurantiacus group</taxon>
    </lineage>
</organism>
<name>A0A7G1NZ97_9ACTN</name>
<proteinExistence type="inferred from homology"/>
<dbReference type="InterPro" id="IPR023753">
    <property type="entry name" value="FAD/NAD-binding_dom"/>
</dbReference>
<dbReference type="SUPFAM" id="SSF55424">
    <property type="entry name" value="FAD/NAD-linked reductases, dimerisation (C-terminal) domain"/>
    <property type="match status" value="1"/>
</dbReference>